<keyword evidence="1" id="KW-0732">Signal</keyword>
<dbReference type="RefSeq" id="WP_099613144.1">
    <property type="nucleotide sequence ID" value="NZ_KZ319367.1"/>
</dbReference>
<evidence type="ECO:0000313" key="3">
    <source>
        <dbReference type="Proteomes" id="UP000231409"/>
    </source>
</evidence>
<accession>A0A2G1UR09</accession>
<evidence type="ECO:0000256" key="1">
    <source>
        <dbReference type="SAM" id="SignalP"/>
    </source>
</evidence>
<dbReference type="EMBL" id="NTFH01000003">
    <property type="protein sequence ID" value="PHQ16893.1"/>
    <property type="molecule type" value="Genomic_DNA"/>
</dbReference>
<protein>
    <recommendedName>
        <fullName evidence="4">Outer membrane protein beta-barrel domain-containing protein</fullName>
    </recommendedName>
</protein>
<dbReference type="InterPro" id="IPR011250">
    <property type="entry name" value="OMP/PagP_B-barrel"/>
</dbReference>
<keyword evidence="3" id="KW-1185">Reference proteome</keyword>
<dbReference type="Proteomes" id="UP000231409">
    <property type="component" value="Unassembled WGS sequence"/>
</dbReference>
<dbReference type="AlphaFoldDB" id="A0A2G1UR09"/>
<evidence type="ECO:0008006" key="4">
    <source>
        <dbReference type="Google" id="ProtNLM"/>
    </source>
</evidence>
<comment type="caution">
    <text evidence="2">The sequence shown here is derived from an EMBL/GenBank/DDBJ whole genome shotgun (WGS) entry which is preliminary data.</text>
</comment>
<feature type="signal peptide" evidence="1">
    <location>
        <begin position="1"/>
        <end position="20"/>
    </location>
</feature>
<evidence type="ECO:0000313" key="2">
    <source>
        <dbReference type="EMBL" id="PHQ16893.1"/>
    </source>
</evidence>
<reference evidence="2 3" key="1">
    <citation type="submission" date="2017-09" db="EMBL/GenBank/DDBJ databases">
        <title>The draft genome sequences of Marinobacter sp. PWS21.</title>
        <authorList>
            <person name="Cao J."/>
        </authorList>
    </citation>
    <scope>NUCLEOTIDE SEQUENCE [LARGE SCALE GENOMIC DNA]</scope>
    <source>
        <strain evidence="2 3">PWS21</strain>
    </source>
</reference>
<feature type="chain" id="PRO_5013551648" description="Outer membrane protein beta-barrel domain-containing protein" evidence="1">
    <location>
        <begin position="21"/>
        <end position="243"/>
    </location>
</feature>
<dbReference type="SUPFAM" id="SSF56925">
    <property type="entry name" value="OMPA-like"/>
    <property type="match status" value="1"/>
</dbReference>
<gene>
    <name evidence="2" type="ORF">CLH61_02710</name>
</gene>
<name>A0A2G1UR09_9GAMM</name>
<organism evidence="2 3">
    <name type="scientific">Marinobacter profundi</name>
    <dbReference type="NCBI Taxonomy" id="2666256"/>
    <lineage>
        <taxon>Bacteria</taxon>
        <taxon>Pseudomonadati</taxon>
        <taxon>Pseudomonadota</taxon>
        <taxon>Gammaproteobacteria</taxon>
        <taxon>Pseudomonadales</taxon>
        <taxon>Marinobacteraceae</taxon>
        <taxon>Marinobacter</taxon>
    </lineage>
</organism>
<sequence>MNNVKTLAGAVMMSSTLVLAIPATAQDRWSGEITPYLWAAGIDGDATVGGRDVELDVSFDDLLDKTDVAISFLGVLQRNQLVFWGQVDYLDLGTDIVTPGGITGDADTKATIATLAVGWQFGGWKPGQTFDVLVGVRQLSLDNEISLDGVGSFEGDQDFTDGVLVVRPSLPLGERWRFNPTLSVGAGDSDSTYELWPQFQFNATEHLAARIGYRRLHYDVEGDRGNTFDASFHGVTLGLGFLF</sequence>
<proteinExistence type="predicted"/>